<sequence>MLSKNIAIYHNLTSGGSKRELFEFTKRMKLEGNKVSVYTHEPEKGQYLDLSNFINDIFVSDYKKIKNISFTLPFLKSILNLIIDVLNIHRIKKVSKRMASKIDKNNYDFVFVHH</sequence>
<evidence type="ECO:0000313" key="1">
    <source>
        <dbReference type="EMBL" id="SVE37983.1"/>
    </source>
</evidence>
<name>A0A383D144_9ZZZZ</name>
<dbReference type="Gene3D" id="3.40.50.2000">
    <property type="entry name" value="Glycogen Phosphorylase B"/>
    <property type="match status" value="1"/>
</dbReference>
<reference evidence="1" key="1">
    <citation type="submission" date="2018-05" db="EMBL/GenBank/DDBJ databases">
        <authorList>
            <person name="Lanie J.A."/>
            <person name="Ng W.-L."/>
            <person name="Kazmierczak K.M."/>
            <person name="Andrzejewski T.M."/>
            <person name="Davidsen T.M."/>
            <person name="Wayne K.J."/>
            <person name="Tettelin H."/>
            <person name="Glass J.I."/>
            <person name="Rusch D."/>
            <person name="Podicherti R."/>
            <person name="Tsui H.-C.T."/>
            <person name="Winkler M.E."/>
        </authorList>
    </citation>
    <scope>NUCLEOTIDE SEQUENCE</scope>
</reference>
<dbReference type="AlphaFoldDB" id="A0A383D144"/>
<protein>
    <recommendedName>
        <fullName evidence="2">Glycosyltransferase subfamily 4-like N-terminal domain-containing protein</fullName>
    </recommendedName>
</protein>
<gene>
    <name evidence="1" type="ORF">METZ01_LOCUS490837</name>
</gene>
<proteinExistence type="predicted"/>
<dbReference type="EMBL" id="UINC01213285">
    <property type="protein sequence ID" value="SVE37983.1"/>
    <property type="molecule type" value="Genomic_DNA"/>
</dbReference>
<feature type="non-terminal residue" evidence="1">
    <location>
        <position position="114"/>
    </location>
</feature>
<evidence type="ECO:0008006" key="2">
    <source>
        <dbReference type="Google" id="ProtNLM"/>
    </source>
</evidence>
<organism evidence="1">
    <name type="scientific">marine metagenome</name>
    <dbReference type="NCBI Taxonomy" id="408172"/>
    <lineage>
        <taxon>unclassified sequences</taxon>
        <taxon>metagenomes</taxon>
        <taxon>ecological metagenomes</taxon>
    </lineage>
</organism>
<accession>A0A383D144</accession>